<keyword evidence="3" id="KW-1185">Reference proteome</keyword>
<evidence type="ECO:0000259" key="1">
    <source>
        <dbReference type="PROSITE" id="PS51186"/>
    </source>
</evidence>
<gene>
    <name evidence="2" type="ORF">FEF65_07840</name>
</gene>
<proteinExistence type="predicted"/>
<dbReference type="EMBL" id="VBRY01000006">
    <property type="protein sequence ID" value="TLS67328.1"/>
    <property type="molecule type" value="Genomic_DNA"/>
</dbReference>
<dbReference type="RefSeq" id="WP_138239244.1">
    <property type="nucleotide sequence ID" value="NZ_VBRY01000006.1"/>
</dbReference>
<dbReference type="InterPro" id="IPR016181">
    <property type="entry name" value="Acyl_CoA_acyltransferase"/>
</dbReference>
<feature type="domain" description="N-acetyltransferase" evidence="1">
    <location>
        <begin position="88"/>
        <end position="225"/>
    </location>
</feature>
<comment type="caution">
    <text evidence="2">The sequence shown here is derived from an EMBL/GenBank/DDBJ whole genome shotgun (WGS) entry which is preliminary data.</text>
</comment>
<dbReference type="InterPro" id="IPR000182">
    <property type="entry name" value="GNAT_dom"/>
</dbReference>
<dbReference type="SUPFAM" id="SSF55729">
    <property type="entry name" value="Acyl-CoA N-acyltransferases (Nat)"/>
    <property type="match status" value="1"/>
</dbReference>
<dbReference type="GO" id="GO:0016747">
    <property type="term" value="F:acyltransferase activity, transferring groups other than amino-acyl groups"/>
    <property type="evidence" value="ECO:0007669"/>
    <property type="project" value="InterPro"/>
</dbReference>
<organism evidence="2 3">
    <name type="scientific">Mariprofundus erugo</name>
    <dbReference type="NCBI Taxonomy" id="2528639"/>
    <lineage>
        <taxon>Bacteria</taxon>
        <taxon>Pseudomonadati</taxon>
        <taxon>Pseudomonadota</taxon>
        <taxon>Candidatius Mariprofundia</taxon>
        <taxon>Mariprofundales</taxon>
        <taxon>Mariprofundaceae</taxon>
        <taxon>Mariprofundus</taxon>
    </lineage>
</organism>
<dbReference type="AlphaFoldDB" id="A0A5R9GNX0"/>
<keyword evidence="2" id="KW-0808">Transferase</keyword>
<evidence type="ECO:0000313" key="3">
    <source>
        <dbReference type="Proteomes" id="UP000306585"/>
    </source>
</evidence>
<name>A0A5R9GNX0_9PROT</name>
<evidence type="ECO:0000313" key="2">
    <source>
        <dbReference type="EMBL" id="TLS67328.1"/>
    </source>
</evidence>
<sequence length="225" mass="25615">MHNHISPTPWDTKVFGIPCFEITAYAEEPLAIAASVTGHYTIKVDPLANKELLQKYGFYYTDTLIEPVCRADRFTPHQHADCSVRTDTPLDELLPMCDHTFLHGRFHRDFMLAGAAADQRYRQWLSQMHCENEVFALYYNSNLAGFIAHHQGNLLLHAIAREYRGQGLAKYFWSNVCDHLFLSGASEIRSSVSAANLAVLNLYASLGFRFCHATDIYHRLTRSSD</sequence>
<protein>
    <submittedName>
        <fullName evidence="2">GNAT family N-acetyltransferase</fullName>
    </submittedName>
</protein>
<reference evidence="2 3" key="1">
    <citation type="journal article" date="2019" name="Appl. Environ. Microbiol.">
        <title>Environmental Evidence and Genomic Insight of Iron-oxidizing Bacteria Preference Towards More Corrosion Resistant Stainless Steel at Higher Salinities.</title>
        <authorList>
            <person name="Garrison C.E."/>
            <person name="Price K.A."/>
            <person name="Field E.K."/>
        </authorList>
    </citation>
    <scope>NUCLEOTIDE SEQUENCE [LARGE SCALE GENOMIC DNA]</scope>
    <source>
        <strain evidence="2 3">P3</strain>
    </source>
</reference>
<dbReference type="Pfam" id="PF13673">
    <property type="entry name" value="Acetyltransf_10"/>
    <property type="match status" value="1"/>
</dbReference>
<accession>A0A5R9GNX0</accession>
<dbReference type="Gene3D" id="3.40.630.30">
    <property type="match status" value="1"/>
</dbReference>
<dbReference type="PROSITE" id="PS51186">
    <property type="entry name" value="GNAT"/>
    <property type="match status" value="1"/>
</dbReference>
<dbReference type="Proteomes" id="UP000306585">
    <property type="component" value="Unassembled WGS sequence"/>
</dbReference>